<evidence type="ECO:0000313" key="1">
    <source>
        <dbReference type="EMBL" id="KKM84380.1"/>
    </source>
</evidence>
<dbReference type="EMBL" id="LAZR01007575">
    <property type="protein sequence ID" value="KKM84380.1"/>
    <property type="molecule type" value="Genomic_DNA"/>
</dbReference>
<proteinExistence type="predicted"/>
<accession>A0A0F9N6K8</accession>
<reference evidence="1" key="1">
    <citation type="journal article" date="2015" name="Nature">
        <title>Complex archaea that bridge the gap between prokaryotes and eukaryotes.</title>
        <authorList>
            <person name="Spang A."/>
            <person name="Saw J.H."/>
            <person name="Jorgensen S.L."/>
            <person name="Zaremba-Niedzwiedzka K."/>
            <person name="Martijn J."/>
            <person name="Lind A.E."/>
            <person name="van Eijk R."/>
            <person name="Schleper C."/>
            <person name="Guy L."/>
            <person name="Ettema T.J."/>
        </authorList>
    </citation>
    <scope>NUCLEOTIDE SEQUENCE</scope>
</reference>
<organism evidence="1">
    <name type="scientific">marine sediment metagenome</name>
    <dbReference type="NCBI Taxonomy" id="412755"/>
    <lineage>
        <taxon>unclassified sequences</taxon>
        <taxon>metagenomes</taxon>
        <taxon>ecological metagenomes</taxon>
    </lineage>
</organism>
<comment type="caution">
    <text evidence="1">The sequence shown here is derived from an EMBL/GenBank/DDBJ whole genome shotgun (WGS) entry which is preliminary data.</text>
</comment>
<gene>
    <name evidence="1" type="ORF">LCGC14_1299730</name>
</gene>
<dbReference type="AlphaFoldDB" id="A0A0F9N6K8"/>
<name>A0A0F9N6K8_9ZZZZ</name>
<sequence length="249" mass="26191">MGKIGNRKSILYGKATLPGDTEVLVDSSGRLLIDAALLGGVAPQLDDTDKLAVSLYGKLTDPGDTPVLLGTQGKQGMFIGPINSPAVAVVPTAGDDGVTNSTVKLGTYASNEVYNGVTWDRLRNNESLTLLASAARTALANSPDQVNYNHRGVFIYVDVTARASATTLEVKITGKDPIGGDYIDIWVAATAINTADASFMYTIYPVGASDAAYLTTENVIGVIPRDWRLTVTPSDANSVTYSVACLMIL</sequence>
<protein>
    <submittedName>
        <fullName evidence="1">Uncharacterized protein</fullName>
    </submittedName>
</protein>